<dbReference type="EMBL" id="BQNB010013103">
    <property type="protein sequence ID" value="GJT11882.1"/>
    <property type="molecule type" value="Genomic_DNA"/>
</dbReference>
<reference evidence="1" key="1">
    <citation type="journal article" date="2022" name="Int. J. Mol. Sci.">
        <title>Draft Genome of Tanacetum Coccineum: Genomic Comparison of Closely Related Tanacetum-Family Plants.</title>
        <authorList>
            <person name="Yamashiro T."/>
            <person name="Shiraishi A."/>
            <person name="Nakayama K."/>
            <person name="Satake H."/>
        </authorList>
    </citation>
    <scope>NUCLEOTIDE SEQUENCE</scope>
</reference>
<sequence length="118" mass="13558">MQQIFHRLLLEESFAPVARIEAIRIFVANATHKNMTIYQMDVKRFLKWRAKKEGKQVDATLYRGMIGSLMYLTSSRPDLNYAGIMVHEDTDMALTALCRSIKRGVRTLDVVHQEALSS</sequence>
<proteinExistence type="predicted"/>
<reference evidence="1" key="2">
    <citation type="submission" date="2022-01" db="EMBL/GenBank/DDBJ databases">
        <authorList>
            <person name="Yamashiro T."/>
            <person name="Shiraishi A."/>
            <person name="Satake H."/>
            <person name="Nakayama K."/>
        </authorList>
    </citation>
    <scope>NUCLEOTIDE SEQUENCE</scope>
</reference>
<evidence type="ECO:0000313" key="2">
    <source>
        <dbReference type="Proteomes" id="UP001151760"/>
    </source>
</evidence>
<name>A0ABQ5BCP5_9ASTR</name>
<comment type="caution">
    <text evidence="1">The sequence shown here is derived from an EMBL/GenBank/DDBJ whole genome shotgun (WGS) entry which is preliminary data.</text>
</comment>
<keyword evidence="2" id="KW-1185">Reference proteome</keyword>
<dbReference type="Proteomes" id="UP001151760">
    <property type="component" value="Unassembled WGS sequence"/>
</dbReference>
<accession>A0ABQ5BCP5</accession>
<evidence type="ECO:0000313" key="1">
    <source>
        <dbReference type="EMBL" id="GJT11882.1"/>
    </source>
</evidence>
<organism evidence="1 2">
    <name type="scientific">Tanacetum coccineum</name>
    <dbReference type="NCBI Taxonomy" id="301880"/>
    <lineage>
        <taxon>Eukaryota</taxon>
        <taxon>Viridiplantae</taxon>
        <taxon>Streptophyta</taxon>
        <taxon>Embryophyta</taxon>
        <taxon>Tracheophyta</taxon>
        <taxon>Spermatophyta</taxon>
        <taxon>Magnoliopsida</taxon>
        <taxon>eudicotyledons</taxon>
        <taxon>Gunneridae</taxon>
        <taxon>Pentapetalae</taxon>
        <taxon>asterids</taxon>
        <taxon>campanulids</taxon>
        <taxon>Asterales</taxon>
        <taxon>Asteraceae</taxon>
        <taxon>Asteroideae</taxon>
        <taxon>Anthemideae</taxon>
        <taxon>Anthemidinae</taxon>
        <taxon>Tanacetum</taxon>
    </lineage>
</organism>
<gene>
    <name evidence="1" type="ORF">Tco_0858924</name>
</gene>
<protein>
    <submittedName>
        <fullName evidence="1">Uncharacterized protein</fullName>
    </submittedName>
</protein>